<sequence length="74" mass="8113">MGEEIDGFRHALRSFSPTFETAFFSKVTEVLRNAKEHPAAAAGIGLTAGLGVKVPYEEEEDDGGDDDKEKEIVW</sequence>
<comment type="caution">
    <text evidence="1">The sequence shown here is derived from an EMBL/GenBank/DDBJ whole genome shotgun (WGS) entry which is preliminary data.</text>
</comment>
<gene>
    <name evidence="1" type="ORF">F2Q69_00055344</name>
</gene>
<evidence type="ECO:0000313" key="2">
    <source>
        <dbReference type="Proteomes" id="UP000712600"/>
    </source>
</evidence>
<dbReference type="AlphaFoldDB" id="A0A8S9N6I5"/>
<organism evidence="1 2">
    <name type="scientific">Brassica cretica</name>
    <name type="common">Mustard</name>
    <dbReference type="NCBI Taxonomy" id="69181"/>
    <lineage>
        <taxon>Eukaryota</taxon>
        <taxon>Viridiplantae</taxon>
        <taxon>Streptophyta</taxon>
        <taxon>Embryophyta</taxon>
        <taxon>Tracheophyta</taxon>
        <taxon>Spermatophyta</taxon>
        <taxon>Magnoliopsida</taxon>
        <taxon>eudicotyledons</taxon>
        <taxon>Gunneridae</taxon>
        <taxon>Pentapetalae</taxon>
        <taxon>rosids</taxon>
        <taxon>malvids</taxon>
        <taxon>Brassicales</taxon>
        <taxon>Brassicaceae</taxon>
        <taxon>Brassiceae</taxon>
        <taxon>Brassica</taxon>
    </lineage>
</organism>
<protein>
    <submittedName>
        <fullName evidence="1">Uncharacterized protein</fullName>
    </submittedName>
</protein>
<dbReference type="EMBL" id="QGKX02002183">
    <property type="protein sequence ID" value="KAF3489017.1"/>
    <property type="molecule type" value="Genomic_DNA"/>
</dbReference>
<dbReference type="Proteomes" id="UP000712600">
    <property type="component" value="Unassembled WGS sequence"/>
</dbReference>
<name>A0A8S9N6I5_BRACR</name>
<reference evidence="1" key="1">
    <citation type="submission" date="2019-12" db="EMBL/GenBank/DDBJ databases">
        <title>Genome sequencing and annotation of Brassica cretica.</title>
        <authorList>
            <person name="Studholme D.J."/>
            <person name="Sarris P."/>
        </authorList>
    </citation>
    <scope>NUCLEOTIDE SEQUENCE</scope>
    <source>
        <strain evidence="1">PFS-109/04</strain>
        <tissue evidence="1">Leaf</tissue>
    </source>
</reference>
<accession>A0A8S9N6I5</accession>
<proteinExistence type="predicted"/>
<evidence type="ECO:0000313" key="1">
    <source>
        <dbReference type="EMBL" id="KAF3489017.1"/>
    </source>
</evidence>